<evidence type="ECO:0000313" key="2">
    <source>
        <dbReference type="EMBL" id="SDL36844.1"/>
    </source>
</evidence>
<sequence>MAGLNTTELAARLAVSKARVSQYVSEGKLDGCYVGEGRARRFDLDKVAHALGRNLHPGQMLGNGSATREALRQISSDEPPAAAPRSKFDGQLPASDSDRYELARTLKAEEEARRLHRQNRAEEGTWVLAEEVERRTARAMAQEIAQFETMLRDGARSVADAFGVDARAVRKVLMDQWRVYRAQRSAEVTAQAGATPMTPDEEGANV</sequence>
<name>A0A1G9JIA6_9RHOB</name>
<proteinExistence type="predicted"/>
<dbReference type="EMBL" id="FNGE01000009">
    <property type="protein sequence ID" value="SDL36844.1"/>
    <property type="molecule type" value="Genomic_DNA"/>
</dbReference>
<evidence type="ECO:0000256" key="1">
    <source>
        <dbReference type="SAM" id="MobiDB-lite"/>
    </source>
</evidence>
<dbReference type="RefSeq" id="WP_090756020.1">
    <property type="nucleotide sequence ID" value="NZ_FNGE01000009.1"/>
</dbReference>
<evidence type="ECO:0008006" key="4">
    <source>
        <dbReference type="Google" id="ProtNLM"/>
    </source>
</evidence>
<feature type="region of interest" description="Disordered" evidence="1">
    <location>
        <begin position="76"/>
        <end position="96"/>
    </location>
</feature>
<reference evidence="3" key="1">
    <citation type="submission" date="2016-10" db="EMBL/GenBank/DDBJ databases">
        <authorList>
            <person name="Varghese N."/>
            <person name="Submissions S."/>
        </authorList>
    </citation>
    <scope>NUCLEOTIDE SEQUENCE [LARGE SCALE GENOMIC DNA]</scope>
    <source>
        <strain evidence="3">CGMCC 1.7655</strain>
    </source>
</reference>
<dbReference type="STRING" id="525640.SAMN04487971_109134"/>
<dbReference type="OrthoDB" id="7852579at2"/>
<organism evidence="2 3">
    <name type="scientific">Paracoccus chinensis</name>
    <dbReference type="NCBI Taxonomy" id="525640"/>
    <lineage>
        <taxon>Bacteria</taxon>
        <taxon>Pseudomonadati</taxon>
        <taxon>Pseudomonadota</taxon>
        <taxon>Alphaproteobacteria</taxon>
        <taxon>Rhodobacterales</taxon>
        <taxon>Paracoccaceae</taxon>
        <taxon>Paracoccus</taxon>
    </lineage>
</organism>
<evidence type="ECO:0000313" key="3">
    <source>
        <dbReference type="Proteomes" id="UP000199555"/>
    </source>
</evidence>
<feature type="region of interest" description="Disordered" evidence="1">
    <location>
        <begin position="186"/>
        <end position="206"/>
    </location>
</feature>
<dbReference type="AlphaFoldDB" id="A0A1G9JIA6"/>
<keyword evidence="3" id="KW-1185">Reference proteome</keyword>
<gene>
    <name evidence="2" type="ORF">SAMN04487971_109134</name>
</gene>
<dbReference type="Proteomes" id="UP000199555">
    <property type="component" value="Unassembled WGS sequence"/>
</dbReference>
<protein>
    <recommendedName>
        <fullName evidence="4">Helix-turn-helix domain-containing protein</fullName>
    </recommendedName>
</protein>
<accession>A0A1G9JIA6</accession>